<name>A0ABN9Q420_9DINO</name>
<accession>A0ABN9Q420</accession>
<feature type="compositionally biased region" description="Basic residues" evidence="1">
    <location>
        <begin position="473"/>
        <end position="497"/>
    </location>
</feature>
<feature type="region of interest" description="Disordered" evidence="1">
    <location>
        <begin position="468"/>
        <end position="528"/>
    </location>
</feature>
<evidence type="ECO:0000313" key="2">
    <source>
        <dbReference type="EMBL" id="CAK0797943.1"/>
    </source>
</evidence>
<organism evidence="2 3">
    <name type="scientific">Prorocentrum cordatum</name>
    <dbReference type="NCBI Taxonomy" id="2364126"/>
    <lineage>
        <taxon>Eukaryota</taxon>
        <taxon>Sar</taxon>
        <taxon>Alveolata</taxon>
        <taxon>Dinophyceae</taxon>
        <taxon>Prorocentrales</taxon>
        <taxon>Prorocentraceae</taxon>
        <taxon>Prorocentrum</taxon>
    </lineage>
</organism>
<feature type="region of interest" description="Disordered" evidence="1">
    <location>
        <begin position="39"/>
        <end position="62"/>
    </location>
</feature>
<keyword evidence="3" id="KW-1185">Reference proteome</keyword>
<evidence type="ECO:0000313" key="3">
    <source>
        <dbReference type="Proteomes" id="UP001189429"/>
    </source>
</evidence>
<feature type="non-terminal residue" evidence="2">
    <location>
        <position position="1"/>
    </location>
</feature>
<proteinExistence type="predicted"/>
<evidence type="ECO:0000256" key="1">
    <source>
        <dbReference type="SAM" id="MobiDB-lite"/>
    </source>
</evidence>
<evidence type="ECO:0008006" key="4">
    <source>
        <dbReference type="Google" id="ProtNLM"/>
    </source>
</evidence>
<dbReference type="Proteomes" id="UP001189429">
    <property type="component" value="Unassembled WGS sequence"/>
</dbReference>
<reference evidence="2" key="1">
    <citation type="submission" date="2023-10" db="EMBL/GenBank/DDBJ databases">
        <authorList>
            <person name="Chen Y."/>
            <person name="Shah S."/>
            <person name="Dougan E. K."/>
            <person name="Thang M."/>
            <person name="Chan C."/>
        </authorList>
    </citation>
    <scope>NUCLEOTIDE SEQUENCE [LARGE SCALE GENOMIC DNA]</scope>
</reference>
<gene>
    <name evidence="2" type="ORF">PCOR1329_LOCUS6871</name>
</gene>
<dbReference type="EMBL" id="CAUYUJ010001850">
    <property type="protein sequence ID" value="CAK0797943.1"/>
    <property type="molecule type" value="Genomic_DNA"/>
</dbReference>
<protein>
    <recommendedName>
        <fullName evidence="4">Dynein regulatory complex protein 10</fullName>
    </recommendedName>
</protein>
<comment type="caution">
    <text evidence="2">The sequence shown here is derived from an EMBL/GenBank/DDBJ whole genome shotgun (WGS) entry which is preliminary data.</text>
</comment>
<sequence>TLWPTRIDRAARPSAYTVFSRAAPLLSLPCLPRPGMSEAVETERALPPTSSHQPELAQGEVSGGLSAAAQDSCLANMKVHFGELFTLLQGIAEFDQACRSLESRPREAEYDEVQVAVASDAKLKEISLSAPDYSIEAGVMTPSSLQILSVLRSDLETQITANKEFFGDAQDILCKPIGQILDGKFDKCSKEEGWIQEDIGQFILRVFEDILKDSGSYRLMMNDFKTKIERLTAKCKKCSNKLSQDDLVPERLIHEEERTKCITDLYDLHHHRAIDAERPSNIPELLKNSQRRFEQVFKSRTEEINLQERAHTHMARQAQASLKQQDKYHSEAKARYSNMEQHSHLMEKVAAQELRSVVTDLLAGLERASSLAETIRTCRVKRSRCEHADDAIDLLMTEAKNSQKRRLKCHELVARYRQGAELLNMWAEWLRGSYRWMEVNMLAKREALKQELPAEKLQFEALLHEFSEDSHHSTRRQSGRGRKRSCRNKTLSRRRSARSGSPARRTRPTKPTPEYGSSSRASERSRRG</sequence>